<sequence length="63" mass="7217">MPIVNQIVKKNGKIIKSKVEIPAPVYNVRIKQEVYERLVVLAAENGRSVTGEINWRLEQSLKK</sequence>
<dbReference type="Gene3D" id="1.10.1220.10">
    <property type="entry name" value="Met repressor-like"/>
    <property type="match status" value="1"/>
</dbReference>
<accession>A0A8S5P1D0</accession>
<dbReference type="InterPro" id="IPR010985">
    <property type="entry name" value="Ribbon_hlx_hlx"/>
</dbReference>
<dbReference type="InterPro" id="IPR013321">
    <property type="entry name" value="Arc_rbn_hlx_hlx"/>
</dbReference>
<dbReference type="Pfam" id="PF03869">
    <property type="entry name" value="Arc"/>
    <property type="match status" value="1"/>
</dbReference>
<dbReference type="SUPFAM" id="SSF47598">
    <property type="entry name" value="Ribbon-helix-helix"/>
    <property type="match status" value="1"/>
</dbReference>
<dbReference type="GO" id="GO:0003677">
    <property type="term" value="F:DNA binding"/>
    <property type="evidence" value="ECO:0007669"/>
    <property type="project" value="InterPro"/>
</dbReference>
<feature type="domain" description="Arc-like DNA binding" evidence="1">
    <location>
        <begin position="23"/>
        <end position="63"/>
    </location>
</feature>
<protein>
    <submittedName>
        <fullName evidence="2">Arc-like DNA binding domain protein</fullName>
    </submittedName>
</protein>
<dbReference type="EMBL" id="BK015303">
    <property type="protein sequence ID" value="DAE00469.1"/>
    <property type="molecule type" value="Genomic_DNA"/>
</dbReference>
<proteinExistence type="predicted"/>
<name>A0A8S5P1D0_9CAUD</name>
<dbReference type="GO" id="GO:0006355">
    <property type="term" value="P:regulation of DNA-templated transcription"/>
    <property type="evidence" value="ECO:0007669"/>
    <property type="project" value="InterPro"/>
</dbReference>
<evidence type="ECO:0000259" key="1">
    <source>
        <dbReference type="Pfam" id="PF03869"/>
    </source>
</evidence>
<reference evidence="2" key="1">
    <citation type="journal article" date="2021" name="Proc. Natl. Acad. Sci. U.S.A.">
        <title>A Catalog of Tens of Thousands of Viruses from Human Metagenomes Reveals Hidden Associations with Chronic Diseases.</title>
        <authorList>
            <person name="Tisza M.J."/>
            <person name="Buck C.B."/>
        </authorList>
    </citation>
    <scope>NUCLEOTIDE SEQUENCE</scope>
    <source>
        <strain evidence="2">Ctg2r17</strain>
    </source>
</reference>
<evidence type="ECO:0000313" key="2">
    <source>
        <dbReference type="EMBL" id="DAE00469.1"/>
    </source>
</evidence>
<organism evidence="2">
    <name type="scientific">Siphoviridae sp. ctg2r17</name>
    <dbReference type="NCBI Taxonomy" id="2825601"/>
    <lineage>
        <taxon>Viruses</taxon>
        <taxon>Duplodnaviria</taxon>
        <taxon>Heunggongvirae</taxon>
        <taxon>Uroviricota</taxon>
        <taxon>Caudoviricetes</taxon>
    </lineage>
</organism>
<dbReference type="InterPro" id="IPR005569">
    <property type="entry name" value="Arc_DNA-bd_dom"/>
</dbReference>